<accession>A0A3G8YVE2</accession>
<keyword evidence="3" id="KW-0614">Plasmid</keyword>
<comment type="function">
    <text evidence="2">Antitoxin component of a type II toxin-antitoxin (TA) system.</text>
</comment>
<dbReference type="AlphaFoldDB" id="A0A3G8YVE2"/>
<evidence type="ECO:0000256" key="1">
    <source>
        <dbReference type="ARBA" id="ARBA00009981"/>
    </source>
</evidence>
<evidence type="ECO:0000313" key="3">
    <source>
        <dbReference type="EMBL" id="AZI45166.1"/>
    </source>
</evidence>
<dbReference type="NCBIfam" id="TIGR01552">
    <property type="entry name" value="phd_fam"/>
    <property type="match status" value="1"/>
</dbReference>
<reference evidence="3 4" key="1">
    <citation type="submission" date="2018-11" db="EMBL/GenBank/DDBJ databases">
        <title>Deinococcus shelandsis sp. nov., isolated from South Shetland Islands soil of Antarctica.</title>
        <authorList>
            <person name="Tian J."/>
        </authorList>
    </citation>
    <scope>NUCLEOTIDE SEQUENCE [LARGE SCALE GENOMIC DNA]</scope>
    <source>
        <strain evidence="3 4">S14-83T</strain>
        <plasmid evidence="3 4">unnamed3</plasmid>
    </source>
</reference>
<dbReference type="KEGG" id="dph:EHF33_19835"/>
<organism evidence="3 4">
    <name type="scientific">Deinococcus psychrotolerans</name>
    <dbReference type="NCBI Taxonomy" id="2489213"/>
    <lineage>
        <taxon>Bacteria</taxon>
        <taxon>Thermotogati</taxon>
        <taxon>Deinococcota</taxon>
        <taxon>Deinococci</taxon>
        <taxon>Deinococcales</taxon>
        <taxon>Deinococcaceae</taxon>
        <taxon>Deinococcus</taxon>
    </lineage>
</organism>
<proteinExistence type="inferred from homology"/>
<protein>
    <recommendedName>
        <fullName evidence="2">Antitoxin</fullName>
    </recommendedName>
</protein>
<dbReference type="OrthoDB" id="72515at2"/>
<dbReference type="InterPro" id="IPR006442">
    <property type="entry name" value="Antitoxin_Phd/YefM"/>
</dbReference>
<evidence type="ECO:0000313" key="4">
    <source>
        <dbReference type="Proteomes" id="UP000276417"/>
    </source>
</evidence>
<dbReference type="RefSeq" id="WP_124875510.1">
    <property type="nucleotide sequence ID" value="NZ_CP034187.1"/>
</dbReference>
<dbReference type="Pfam" id="PF02604">
    <property type="entry name" value="PhdYeFM_antitox"/>
    <property type="match status" value="1"/>
</dbReference>
<dbReference type="EMBL" id="CP034187">
    <property type="protein sequence ID" value="AZI45166.1"/>
    <property type="molecule type" value="Genomic_DNA"/>
</dbReference>
<name>A0A3G8YVE2_9DEIO</name>
<dbReference type="Proteomes" id="UP000276417">
    <property type="component" value="Plasmid unnamed3"/>
</dbReference>
<evidence type="ECO:0000256" key="2">
    <source>
        <dbReference type="RuleBase" id="RU362080"/>
    </source>
</evidence>
<comment type="similarity">
    <text evidence="1 2">Belongs to the phD/YefM antitoxin family.</text>
</comment>
<dbReference type="SUPFAM" id="SSF143120">
    <property type="entry name" value="YefM-like"/>
    <property type="match status" value="1"/>
</dbReference>
<keyword evidence="4" id="KW-1185">Reference proteome</keyword>
<geneLocation type="plasmid" evidence="3 4">
    <name>unnamed3</name>
</geneLocation>
<dbReference type="Gene3D" id="3.40.1620.10">
    <property type="entry name" value="YefM-like domain"/>
    <property type="match status" value="1"/>
</dbReference>
<dbReference type="InterPro" id="IPR036165">
    <property type="entry name" value="YefM-like_sf"/>
</dbReference>
<sequence length="86" mass="9742">MTRTWKLEDAKTHLSQLIRDAEKEPQVITRHGKPVAVVSAVAPPATQPEQAHSALDALRGDFDFSDMPDEDLFARDRSSDLRELEW</sequence>
<gene>
    <name evidence="3" type="ORF">EHF33_19835</name>
</gene>